<dbReference type="CDD" id="cd20897">
    <property type="entry name" value="Smlt3025-like"/>
    <property type="match status" value="1"/>
</dbReference>
<sequence>MAKKLLGITLSAFILIACDYNKELETQEFITPRDQYGARYSVGDLGGKPVNLGREAPWVEYDDNSGFVTGKKYKRKTRTYQSKIQAFGFDMRYTDGLVLVDYYKASPYSSEQYNAEINLPDNHWLSVSVYADRHYNGDLSTKLINSTLDTKITSKKHLEEFNFRDIYLPSDEYEYGLQKYIPHPKWVKRNKELIAINTGANALYDIDDLYVEKNEKGKVLTLITCGDSENPIARECKQEFVLKPEMRARVTTIFQSVHLQDWKIIQLKAKKVVQGFIVEPNNYNGV</sequence>
<dbReference type="AlphaFoldDB" id="A0A1R7Q934"/>
<dbReference type="Proteomes" id="UP000196240">
    <property type="component" value="Unassembled WGS sequence"/>
</dbReference>
<dbReference type="PROSITE" id="PS51257">
    <property type="entry name" value="PROKAR_LIPOPROTEIN"/>
    <property type="match status" value="1"/>
</dbReference>
<accession>A0A1R7Q934</accession>
<proteinExistence type="predicted"/>
<dbReference type="EMBL" id="FUUY01000001">
    <property type="protein sequence ID" value="SJX20764.1"/>
    <property type="molecule type" value="Genomic_DNA"/>
</dbReference>
<name>A0A1R7Q934_ACIJO</name>
<dbReference type="RefSeq" id="WP_087010804.1">
    <property type="nucleotide sequence ID" value="NZ_FUUY01000001.1"/>
</dbReference>
<reference evidence="1 2" key="1">
    <citation type="submission" date="2017-02" db="EMBL/GenBank/DDBJ databases">
        <authorList>
            <person name="Peterson S.W."/>
        </authorList>
    </citation>
    <scope>NUCLEOTIDE SEQUENCE [LARGE SCALE GENOMIC DNA]</scope>
    <source>
        <strain evidence="1">C6</strain>
    </source>
</reference>
<evidence type="ECO:0000313" key="1">
    <source>
        <dbReference type="EMBL" id="SJX20764.1"/>
    </source>
</evidence>
<protein>
    <recommendedName>
        <fullName evidence="3">Lipoprotein</fullName>
    </recommendedName>
</protein>
<gene>
    <name evidence="1" type="ORF">ACNJC6_00361</name>
</gene>
<organism evidence="1 2">
    <name type="scientific">Acinetobacter johnsonii</name>
    <dbReference type="NCBI Taxonomy" id="40214"/>
    <lineage>
        <taxon>Bacteria</taxon>
        <taxon>Pseudomonadati</taxon>
        <taxon>Pseudomonadota</taxon>
        <taxon>Gammaproteobacteria</taxon>
        <taxon>Moraxellales</taxon>
        <taxon>Moraxellaceae</taxon>
        <taxon>Acinetobacter</taxon>
    </lineage>
</organism>
<evidence type="ECO:0000313" key="2">
    <source>
        <dbReference type="Proteomes" id="UP000196240"/>
    </source>
</evidence>
<dbReference type="InterPro" id="IPR049732">
    <property type="entry name" value="Smlt3025-like"/>
</dbReference>
<evidence type="ECO:0008006" key="3">
    <source>
        <dbReference type="Google" id="ProtNLM"/>
    </source>
</evidence>